<dbReference type="STRING" id="84588.SYNW0465"/>
<evidence type="ECO:0000259" key="1">
    <source>
        <dbReference type="Pfam" id="PF20797"/>
    </source>
</evidence>
<evidence type="ECO:0000313" key="2">
    <source>
        <dbReference type="EMBL" id="CAE06980.1"/>
    </source>
</evidence>
<dbReference type="Proteomes" id="UP000001422">
    <property type="component" value="Chromosome"/>
</dbReference>
<accession>Q7U8Z4</accession>
<dbReference type="RefSeq" id="WP_011127339.1">
    <property type="nucleotide sequence ID" value="NC_005070.1"/>
</dbReference>
<organism evidence="2 3">
    <name type="scientific">Parasynechococcus marenigrum (strain WH8102)</name>
    <dbReference type="NCBI Taxonomy" id="84588"/>
    <lineage>
        <taxon>Bacteria</taxon>
        <taxon>Bacillati</taxon>
        <taxon>Cyanobacteriota</taxon>
        <taxon>Cyanophyceae</taxon>
        <taxon>Synechococcales</taxon>
        <taxon>Prochlorococcaceae</taxon>
        <taxon>Parasynechococcus</taxon>
        <taxon>Parasynechococcus marenigrum</taxon>
    </lineage>
</organism>
<keyword evidence="3" id="KW-1185">Reference proteome</keyword>
<feature type="domain" description="HepT-like" evidence="1">
    <location>
        <begin position="43"/>
        <end position="151"/>
    </location>
</feature>
<dbReference type="EMBL" id="BX569690">
    <property type="protein sequence ID" value="CAE06980.1"/>
    <property type="molecule type" value="Genomic_DNA"/>
</dbReference>
<protein>
    <recommendedName>
        <fullName evidence="1">HepT-like domain-containing protein</fullName>
    </recommendedName>
</protein>
<name>Q7U8Z4_PARMW</name>
<dbReference type="Pfam" id="PF20797">
    <property type="entry name" value="HepT-like_2"/>
    <property type="match status" value="1"/>
</dbReference>
<sequence length="160" mass="18575">MQVADLLELRDDLSRECSGLHKLVTGLRKLSQRLDHSADAVEAAALRLHSFYIGVERMLLLISRVVNGGTPSQWEGWHRRLLEHMAMATDIRQAVLNESTQQELQQHLRFRHLVLNLYADELRPKPIQRLIEQLQHTWPKLQADITGFQRWLRSIASESI</sequence>
<dbReference type="KEGG" id="syw:SYNW0465"/>
<evidence type="ECO:0000313" key="3">
    <source>
        <dbReference type="Proteomes" id="UP000001422"/>
    </source>
</evidence>
<proteinExistence type="predicted"/>
<dbReference type="eggNOG" id="COG3007">
    <property type="taxonomic scope" value="Bacteria"/>
</dbReference>
<dbReference type="HOGENOM" id="CLU_131990_0_0_3"/>
<dbReference type="AlphaFoldDB" id="Q7U8Z4"/>
<gene>
    <name evidence="2" type="ordered locus">SYNW0465</name>
</gene>
<dbReference type="InterPro" id="IPR048769">
    <property type="entry name" value="HepT-like_dom"/>
</dbReference>
<reference evidence="2 3" key="1">
    <citation type="journal article" date="2003" name="Nature">
        <title>The genome of a motile marine Synechococcus.</title>
        <authorList>
            <person name="Palenik B."/>
            <person name="Brahamsha B."/>
            <person name="Larimer F."/>
            <person name="Land M."/>
            <person name="Hauser L."/>
            <person name="Chain P."/>
            <person name="Lamerdin J."/>
            <person name="Regala W."/>
            <person name="Allen E.A."/>
            <person name="McCarren J."/>
            <person name="Paulsen I."/>
            <person name="Dufresne A."/>
            <person name="Partensky F."/>
            <person name="Webb E."/>
            <person name="Waterbury J."/>
        </authorList>
    </citation>
    <scope>NUCLEOTIDE SEQUENCE [LARGE SCALE GENOMIC DNA]</scope>
    <source>
        <strain evidence="2 3">WH8102</strain>
    </source>
</reference>